<comment type="caution">
    <text evidence="3">The sequence shown here is derived from an EMBL/GenBank/DDBJ whole genome shotgun (WGS) entry which is preliminary data.</text>
</comment>
<keyword evidence="1" id="KW-1133">Transmembrane helix</keyword>
<dbReference type="InterPro" id="IPR012902">
    <property type="entry name" value="N_methyl_site"/>
</dbReference>
<name>A0A5C6A7E9_9BACT</name>
<dbReference type="Gene3D" id="3.30.700.10">
    <property type="entry name" value="Glycoprotein, Type 4 Pilin"/>
    <property type="match status" value="1"/>
</dbReference>
<accession>A0A5C6A7E9</accession>
<dbReference type="InterPro" id="IPR027558">
    <property type="entry name" value="Pre_pil_HX9DG_C"/>
</dbReference>
<gene>
    <name evidence="3" type="ORF">Pla100_35800</name>
</gene>
<dbReference type="NCBIfam" id="TIGR02532">
    <property type="entry name" value="IV_pilin_GFxxxE"/>
    <property type="match status" value="1"/>
</dbReference>
<dbReference type="NCBIfam" id="TIGR04294">
    <property type="entry name" value="pre_pil_HX9DG"/>
    <property type="match status" value="1"/>
</dbReference>
<keyword evidence="1" id="KW-0812">Transmembrane</keyword>
<keyword evidence="4" id="KW-1185">Reference proteome</keyword>
<dbReference type="OrthoDB" id="241541at2"/>
<dbReference type="EMBL" id="SJPM01000007">
    <property type="protein sequence ID" value="TWT95001.1"/>
    <property type="molecule type" value="Genomic_DNA"/>
</dbReference>
<evidence type="ECO:0000259" key="2">
    <source>
        <dbReference type="Pfam" id="PF07596"/>
    </source>
</evidence>
<dbReference type="InterPro" id="IPR045584">
    <property type="entry name" value="Pilin-like"/>
</dbReference>
<evidence type="ECO:0000313" key="4">
    <source>
        <dbReference type="Proteomes" id="UP000316213"/>
    </source>
</evidence>
<proteinExistence type="predicted"/>
<dbReference type="Pfam" id="PF07963">
    <property type="entry name" value="N_methyl"/>
    <property type="match status" value="1"/>
</dbReference>
<dbReference type="RefSeq" id="WP_146578950.1">
    <property type="nucleotide sequence ID" value="NZ_SJPM01000007.1"/>
</dbReference>
<keyword evidence="1" id="KW-0472">Membrane</keyword>
<protein>
    <recommendedName>
        <fullName evidence="2">DUF1559 domain-containing protein</fullName>
    </recommendedName>
</protein>
<dbReference type="AlphaFoldDB" id="A0A5C6A7E9"/>
<dbReference type="PROSITE" id="PS00409">
    <property type="entry name" value="PROKAR_NTER_METHYL"/>
    <property type="match status" value="1"/>
</dbReference>
<feature type="domain" description="DUF1559" evidence="2">
    <location>
        <begin position="36"/>
        <end position="368"/>
    </location>
</feature>
<dbReference type="Pfam" id="PF07596">
    <property type="entry name" value="SBP_bac_10"/>
    <property type="match status" value="1"/>
</dbReference>
<organism evidence="3 4">
    <name type="scientific">Neorhodopirellula pilleata</name>
    <dbReference type="NCBI Taxonomy" id="2714738"/>
    <lineage>
        <taxon>Bacteria</taxon>
        <taxon>Pseudomonadati</taxon>
        <taxon>Planctomycetota</taxon>
        <taxon>Planctomycetia</taxon>
        <taxon>Pirellulales</taxon>
        <taxon>Pirellulaceae</taxon>
        <taxon>Neorhodopirellula</taxon>
    </lineage>
</organism>
<evidence type="ECO:0000256" key="1">
    <source>
        <dbReference type="SAM" id="Phobius"/>
    </source>
</evidence>
<dbReference type="InterPro" id="IPR011453">
    <property type="entry name" value="DUF1559"/>
</dbReference>
<reference evidence="3 4" key="1">
    <citation type="submission" date="2019-02" db="EMBL/GenBank/DDBJ databases">
        <title>Deep-cultivation of Planctomycetes and their phenomic and genomic characterization uncovers novel biology.</title>
        <authorList>
            <person name="Wiegand S."/>
            <person name="Jogler M."/>
            <person name="Boedeker C."/>
            <person name="Pinto D."/>
            <person name="Vollmers J."/>
            <person name="Rivas-Marin E."/>
            <person name="Kohn T."/>
            <person name="Peeters S.H."/>
            <person name="Heuer A."/>
            <person name="Rast P."/>
            <person name="Oberbeckmann S."/>
            <person name="Bunk B."/>
            <person name="Jeske O."/>
            <person name="Meyerdierks A."/>
            <person name="Storesund J.E."/>
            <person name="Kallscheuer N."/>
            <person name="Luecker S."/>
            <person name="Lage O.M."/>
            <person name="Pohl T."/>
            <person name="Merkel B.J."/>
            <person name="Hornburger P."/>
            <person name="Mueller R.-W."/>
            <person name="Bruemmer F."/>
            <person name="Labrenz M."/>
            <person name="Spormann A.M."/>
            <person name="Op Den Camp H."/>
            <person name="Overmann J."/>
            <person name="Amann R."/>
            <person name="Jetten M.S.M."/>
            <person name="Mascher T."/>
            <person name="Medema M.H."/>
            <person name="Devos D.P."/>
            <person name="Kaster A.-K."/>
            <person name="Ovreas L."/>
            <person name="Rohde M."/>
            <person name="Galperin M.Y."/>
            <person name="Jogler C."/>
        </authorList>
    </citation>
    <scope>NUCLEOTIDE SEQUENCE [LARGE SCALE GENOMIC DNA]</scope>
    <source>
        <strain evidence="3 4">Pla100</strain>
    </source>
</reference>
<dbReference type="PANTHER" id="PTHR30093:SF2">
    <property type="entry name" value="TYPE II SECRETION SYSTEM PROTEIN H"/>
    <property type="match status" value="1"/>
</dbReference>
<dbReference type="SUPFAM" id="SSF54523">
    <property type="entry name" value="Pili subunits"/>
    <property type="match status" value="1"/>
</dbReference>
<dbReference type="Proteomes" id="UP000316213">
    <property type="component" value="Unassembled WGS sequence"/>
</dbReference>
<dbReference type="PANTHER" id="PTHR30093">
    <property type="entry name" value="GENERAL SECRETION PATHWAY PROTEIN G"/>
    <property type="match status" value="1"/>
</dbReference>
<sequence>MNDCPRRDRTGFTLVELLVVIAIIGVLVGLLLPAVQAAREASRRMSCSNNVKQIGLGLHNYHAAYNQLPIEGTGATNEMVNSATAGDASNGTGFTRLELSFLVGLLPFVEQQSLWEQISNPMVESDGDRWPAFGPRPRQGDYPPWATNIPTFRCPSDPGYGLPGLGRTNYTACSGDGFYYAMEGVTVWQGSVSNGRWLYESDSQAMTRSRCGLRGAFVTRKSMKFRDLTDGLSNTIAVGEVITGLQDNDIRAVGFDNSKGGNTTVNMLNNPKLCEDVAMANGYLDPARPRFWTDTATTSAVTQRGFQWADYHPIHTQFNTILPPNSEICTVNTSERYGVLPSSSHHQGGVHILMADGAVKFITDSINAGNRRSPCVYCDATTSGTNSVLAAGSPSPYGLWGALGTRASNEVIDQEF</sequence>
<evidence type="ECO:0000313" key="3">
    <source>
        <dbReference type="EMBL" id="TWT95001.1"/>
    </source>
</evidence>
<feature type="transmembrane region" description="Helical" evidence="1">
    <location>
        <begin position="12"/>
        <end position="35"/>
    </location>
</feature>